<evidence type="ECO:0000256" key="1">
    <source>
        <dbReference type="ARBA" id="ARBA00000085"/>
    </source>
</evidence>
<dbReference type="PRINTS" id="PR00344">
    <property type="entry name" value="BCTRLSENSOR"/>
</dbReference>
<dbReference type="SUPFAM" id="SSF47384">
    <property type="entry name" value="Homodimeric domain of signal transducing histidine kinase"/>
    <property type="match status" value="1"/>
</dbReference>
<feature type="coiled-coil region" evidence="6">
    <location>
        <begin position="560"/>
        <end position="598"/>
    </location>
</feature>
<accession>A0ABW3T6H6</accession>
<dbReference type="NCBIfam" id="TIGR00229">
    <property type="entry name" value="sensory_box"/>
    <property type="match status" value="1"/>
</dbReference>
<dbReference type="InterPro" id="IPR036890">
    <property type="entry name" value="HATPase_C_sf"/>
</dbReference>
<evidence type="ECO:0000256" key="7">
    <source>
        <dbReference type="SAM" id="MobiDB-lite"/>
    </source>
</evidence>
<dbReference type="CDD" id="cd16922">
    <property type="entry name" value="HATPase_EvgS-ArcB-TorS-like"/>
    <property type="match status" value="1"/>
</dbReference>
<feature type="transmembrane region" description="Helical" evidence="8">
    <location>
        <begin position="32"/>
        <end position="54"/>
    </location>
</feature>
<dbReference type="InterPro" id="IPR000700">
    <property type="entry name" value="PAS-assoc_C"/>
</dbReference>
<dbReference type="InterPro" id="IPR004358">
    <property type="entry name" value="Sig_transdc_His_kin-like_C"/>
</dbReference>
<keyword evidence="8" id="KW-0472">Membrane</keyword>
<dbReference type="InterPro" id="IPR036097">
    <property type="entry name" value="HisK_dim/P_sf"/>
</dbReference>
<dbReference type="Proteomes" id="UP001597216">
    <property type="component" value="Unassembled WGS sequence"/>
</dbReference>
<dbReference type="SMART" id="SM00387">
    <property type="entry name" value="HATPase_c"/>
    <property type="match status" value="1"/>
</dbReference>
<keyword evidence="6" id="KW-0175">Coiled coil</keyword>
<feature type="domain" description="PAC" evidence="11">
    <location>
        <begin position="395"/>
        <end position="447"/>
    </location>
</feature>
<evidence type="ECO:0000259" key="11">
    <source>
        <dbReference type="PROSITE" id="PS50113"/>
    </source>
</evidence>
<keyword evidence="13" id="KW-1185">Reference proteome</keyword>
<dbReference type="Gene3D" id="1.10.287.130">
    <property type="match status" value="1"/>
</dbReference>
<evidence type="ECO:0000259" key="10">
    <source>
        <dbReference type="PROSITE" id="PS50112"/>
    </source>
</evidence>
<dbReference type="Gene3D" id="3.30.565.10">
    <property type="entry name" value="Histidine kinase-like ATPase, C-terminal domain"/>
    <property type="match status" value="1"/>
</dbReference>
<evidence type="ECO:0000256" key="4">
    <source>
        <dbReference type="ARBA" id="ARBA00022679"/>
    </source>
</evidence>
<feature type="transmembrane region" description="Helical" evidence="8">
    <location>
        <begin position="290"/>
        <end position="307"/>
    </location>
</feature>
<keyword evidence="12" id="KW-0067">ATP-binding</keyword>
<dbReference type="GO" id="GO:0005524">
    <property type="term" value="F:ATP binding"/>
    <property type="evidence" value="ECO:0007669"/>
    <property type="project" value="UniProtKB-KW"/>
</dbReference>
<dbReference type="InterPro" id="IPR003661">
    <property type="entry name" value="HisK_dim/P_dom"/>
</dbReference>
<comment type="caution">
    <text evidence="12">The sequence shown here is derived from an EMBL/GenBank/DDBJ whole genome shotgun (WGS) entry which is preliminary data.</text>
</comment>
<dbReference type="PANTHER" id="PTHR43047">
    <property type="entry name" value="TWO-COMPONENT HISTIDINE PROTEIN KINASE"/>
    <property type="match status" value="1"/>
</dbReference>
<evidence type="ECO:0000256" key="2">
    <source>
        <dbReference type="ARBA" id="ARBA00012438"/>
    </source>
</evidence>
<keyword evidence="3" id="KW-0597">Phosphoprotein</keyword>
<feature type="domain" description="Histidine kinase" evidence="9">
    <location>
        <begin position="608"/>
        <end position="832"/>
    </location>
</feature>
<dbReference type="SUPFAM" id="SSF55874">
    <property type="entry name" value="ATPase domain of HSP90 chaperone/DNA topoisomerase II/histidine kinase"/>
    <property type="match status" value="1"/>
</dbReference>
<dbReference type="SMART" id="SM00091">
    <property type="entry name" value="PAS"/>
    <property type="match status" value="2"/>
</dbReference>
<dbReference type="Pfam" id="PF00512">
    <property type="entry name" value="HisKA"/>
    <property type="match status" value="1"/>
</dbReference>
<feature type="region of interest" description="Disordered" evidence="7">
    <location>
        <begin position="1"/>
        <end position="30"/>
    </location>
</feature>
<dbReference type="Pfam" id="PF02518">
    <property type="entry name" value="HATPase_c"/>
    <property type="match status" value="1"/>
</dbReference>
<feature type="domain" description="PAS" evidence="10">
    <location>
        <begin position="322"/>
        <end position="393"/>
    </location>
</feature>
<feature type="compositionally biased region" description="Basic and acidic residues" evidence="7">
    <location>
        <begin position="1"/>
        <end position="11"/>
    </location>
</feature>
<dbReference type="InterPro" id="IPR013767">
    <property type="entry name" value="PAS_fold"/>
</dbReference>
<dbReference type="Pfam" id="PF12860">
    <property type="entry name" value="PAS_7"/>
    <property type="match status" value="1"/>
</dbReference>
<protein>
    <recommendedName>
        <fullName evidence="2">histidine kinase</fullName>
        <ecNumber evidence="2">2.7.13.3</ecNumber>
    </recommendedName>
</protein>
<keyword evidence="8" id="KW-0812">Transmembrane</keyword>
<dbReference type="Pfam" id="PF00989">
    <property type="entry name" value="PAS"/>
    <property type="match status" value="1"/>
</dbReference>
<dbReference type="SMART" id="SM00388">
    <property type="entry name" value="HisKA"/>
    <property type="match status" value="1"/>
</dbReference>
<dbReference type="EMBL" id="JBHTLQ010000024">
    <property type="protein sequence ID" value="MFD1191240.1"/>
    <property type="molecule type" value="Genomic_DNA"/>
</dbReference>
<sequence>MARRVGQDAADRPAGGRKRAKTPGSDTPPGQAFARAAILSTLLLLAIYTVFAIARIQREPQSTTLANAALPDRADAVAARLDGEASGLKATLLATRSLLQQPSSQAADAAELGLAASAGAASGVAVVGEDGVLATAGDTAGINWQELAQTVERTGRDPWLGVTSQTKPAIALATSAGTDKGRRWVVVVGKASRLTAWLSKTRDEAIATPDGRVLAASGPGGVAMADSLNAGFGVTPDELVLDGGLSRGKRPDGASIDLAARPALGGALYVVAAAPSAINEEATTAEQLTWLLLPLAAALLLGLMLIIQSRKAETATKAFVDSEQRFRLAVEAARCGIWEWDLLQDRMYMSDVTGAIFGWGGGGVVEGQQVLERVSPDHRERVRQALATAAAYGGFDVSFRVPGPNGGRPIWIDARGQAFGDGQSYTRIIGVALDVTEERMAQARAQAAEIRLRDAIESFSEAFVLWDRGGRLLMCNRNYRNVFSLEPRLLKPGALRDQVSRYAQLAIKHEHPSPDGRKGVREAELHDGRWIQISERRTAEGGLVMTAADITAIKTQEEARRLNEEQLQKAVDSLERSQEQLSELARKYEAEKVRAESANTAKSEFLANMSHELRTPLNAINGFSEIMVQEMFGPLGDARYKGYSQDILSSGQHLLALINDILDMSKIEAGKMNLKFEPLSLEDVTEDAVRLVRNRAETAGLALTIDFPPHLPEIEADYRAIKQVLLNLLSNAIKFTPRGGRVTVRAEGRHDPLGERLRISVQDTGIGIAQDDLARLAQPFEQVENQHSKTTQGTGLGLALTKSLVEMHGGSLDMQSAPGEGTMVSFSIPIHQTGAASQVA</sequence>
<keyword evidence="12" id="KW-0547">Nucleotide-binding</keyword>
<comment type="catalytic activity">
    <reaction evidence="1">
        <text>ATP + protein L-histidine = ADP + protein N-phospho-L-histidine.</text>
        <dbReference type="EC" id="2.7.13.3"/>
    </reaction>
</comment>
<organism evidence="12 13">
    <name type="scientific">Phenylobacterium conjunctum</name>
    <dbReference type="NCBI Taxonomy" id="1298959"/>
    <lineage>
        <taxon>Bacteria</taxon>
        <taxon>Pseudomonadati</taxon>
        <taxon>Pseudomonadota</taxon>
        <taxon>Alphaproteobacteria</taxon>
        <taxon>Caulobacterales</taxon>
        <taxon>Caulobacteraceae</taxon>
        <taxon>Phenylobacterium</taxon>
    </lineage>
</organism>
<dbReference type="PROSITE" id="PS50113">
    <property type="entry name" value="PAC"/>
    <property type="match status" value="1"/>
</dbReference>
<dbReference type="PROSITE" id="PS50112">
    <property type="entry name" value="PAS"/>
    <property type="match status" value="1"/>
</dbReference>
<evidence type="ECO:0000256" key="6">
    <source>
        <dbReference type="SAM" id="Coils"/>
    </source>
</evidence>
<evidence type="ECO:0000256" key="8">
    <source>
        <dbReference type="SAM" id="Phobius"/>
    </source>
</evidence>
<dbReference type="InterPro" id="IPR035965">
    <property type="entry name" value="PAS-like_dom_sf"/>
</dbReference>
<evidence type="ECO:0000256" key="3">
    <source>
        <dbReference type="ARBA" id="ARBA00022553"/>
    </source>
</evidence>
<dbReference type="InterPro" id="IPR003594">
    <property type="entry name" value="HATPase_dom"/>
</dbReference>
<dbReference type="SUPFAM" id="SSF55785">
    <property type="entry name" value="PYP-like sensor domain (PAS domain)"/>
    <property type="match status" value="2"/>
</dbReference>
<dbReference type="PROSITE" id="PS50109">
    <property type="entry name" value="HIS_KIN"/>
    <property type="match status" value="1"/>
</dbReference>
<dbReference type="InterPro" id="IPR005467">
    <property type="entry name" value="His_kinase_dom"/>
</dbReference>
<reference evidence="13" key="1">
    <citation type="journal article" date="2019" name="Int. J. Syst. Evol. Microbiol.">
        <title>The Global Catalogue of Microorganisms (GCM) 10K type strain sequencing project: providing services to taxonomists for standard genome sequencing and annotation.</title>
        <authorList>
            <consortium name="The Broad Institute Genomics Platform"/>
            <consortium name="The Broad Institute Genome Sequencing Center for Infectious Disease"/>
            <person name="Wu L."/>
            <person name="Ma J."/>
        </authorList>
    </citation>
    <scope>NUCLEOTIDE SEQUENCE [LARGE SCALE GENOMIC DNA]</scope>
    <source>
        <strain evidence="13">CCUG 55074</strain>
    </source>
</reference>
<evidence type="ECO:0000313" key="12">
    <source>
        <dbReference type="EMBL" id="MFD1191240.1"/>
    </source>
</evidence>
<evidence type="ECO:0000313" key="13">
    <source>
        <dbReference type="Proteomes" id="UP001597216"/>
    </source>
</evidence>
<keyword evidence="8" id="KW-1133">Transmembrane helix</keyword>
<dbReference type="CDD" id="cd00082">
    <property type="entry name" value="HisKA"/>
    <property type="match status" value="1"/>
</dbReference>
<gene>
    <name evidence="12" type="ORF">ACFQ27_11675</name>
</gene>
<dbReference type="EC" id="2.7.13.3" evidence="2"/>
<evidence type="ECO:0000259" key="9">
    <source>
        <dbReference type="PROSITE" id="PS50109"/>
    </source>
</evidence>
<evidence type="ECO:0000256" key="5">
    <source>
        <dbReference type="ARBA" id="ARBA00022777"/>
    </source>
</evidence>
<dbReference type="PANTHER" id="PTHR43047:SF72">
    <property type="entry name" value="OSMOSENSING HISTIDINE PROTEIN KINASE SLN1"/>
    <property type="match status" value="1"/>
</dbReference>
<proteinExistence type="predicted"/>
<dbReference type="Gene3D" id="3.30.450.20">
    <property type="entry name" value="PAS domain"/>
    <property type="match status" value="2"/>
</dbReference>
<keyword evidence="5" id="KW-0418">Kinase</keyword>
<dbReference type="InterPro" id="IPR000014">
    <property type="entry name" value="PAS"/>
</dbReference>
<keyword evidence="4" id="KW-0808">Transferase</keyword>
<name>A0ABW3T6H6_9CAUL</name>